<sequence>MKYKIDKNRSFLVSPSGERSHFTTEVHDIGYGDISNSPYRKICRLDRYGKRCRSWKNGVWKLTIVLKDDKTEVVEEMEIHVANVLWSPLIHGVPK</sequence>
<accession>A0A5K7ZH02</accession>
<proteinExistence type="predicted"/>
<dbReference type="Proteomes" id="UP000427769">
    <property type="component" value="Chromosome"/>
</dbReference>
<dbReference type="EMBL" id="AP021875">
    <property type="protein sequence ID" value="BBO75377.1"/>
    <property type="molecule type" value="Genomic_DNA"/>
</dbReference>
<reference evidence="1 2" key="1">
    <citation type="submission" date="2019-11" db="EMBL/GenBank/DDBJ databases">
        <title>Comparative genomics of hydrocarbon-degrading Desulfosarcina strains.</title>
        <authorList>
            <person name="Watanabe M."/>
            <person name="Kojima H."/>
            <person name="Fukui M."/>
        </authorList>
    </citation>
    <scope>NUCLEOTIDE SEQUENCE [LARGE SCALE GENOMIC DNA]</scope>
    <source>
        <strain evidence="1 2">PP31</strain>
    </source>
</reference>
<dbReference type="KEGG" id="dwd:DSCW_27940"/>
<dbReference type="AlphaFoldDB" id="A0A5K7ZH02"/>
<evidence type="ECO:0000313" key="2">
    <source>
        <dbReference type="Proteomes" id="UP000427769"/>
    </source>
</evidence>
<name>A0A5K7ZH02_9BACT</name>
<evidence type="ECO:0000313" key="1">
    <source>
        <dbReference type="EMBL" id="BBO75377.1"/>
    </source>
</evidence>
<protein>
    <submittedName>
        <fullName evidence="1">Uncharacterized protein</fullName>
    </submittedName>
</protein>
<organism evidence="1 2">
    <name type="scientific">Desulfosarcina widdelii</name>
    <dbReference type="NCBI Taxonomy" id="947919"/>
    <lineage>
        <taxon>Bacteria</taxon>
        <taxon>Pseudomonadati</taxon>
        <taxon>Thermodesulfobacteriota</taxon>
        <taxon>Desulfobacteria</taxon>
        <taxon>Desulfobacterales</taxon>
        <taxon>Desulfosarcinaceae</taxon>
        <taxon>Desulfosarcina</taxon>
    </lineage>
</organism>
<keyword evidence="2" id="KW-1185">Reference proteome</keyword>
<gene>
    <name evidence="1" type="ORF">DSCW_27940</name>
</gene>